<dbReference type="SMART" id="SM00579">
    <property type="entry name" value="FBD"/>
    <property type="match status" value="1"/>
</dbReference>
<dbReference type="STRING" id="79200.A0A166A377"/>
<dbReference type="SUPFAM" id="SSF81383">
    <property type="entry name" value="F-box domain"/>
    <property type="match status" value="1"/>
</dbReference>
<dbReference type="Gramene" id="KZN00689">
    <property type="protein sequence ID" value="KZN00689"/>
    <property type="gene ID" value="DCAR_009443"/>
</dbReference>
<dbReference type="InterPro" id="IPR032675">
    <property type="entry name" value="LRR_dom_sf"/>
</dbReference>
<comment type="caution">
    <text evidence="2">The sequence shown here is derived from an EMBL/GenBank/DDBJ whole genome shotgun (WGS) entry which is preliminary data.</text>
</comment>
<gene>
    <name evidence="2" type="ORF">DCAR_009443</name>
</gene>
<accession>A0A166A377</accession>
<feature type="domain" description="FBD" evidence="1">
    <location>
        <begin position="356"/>
        <end position="428"/>
    </location>
</feature>
<dbReference type="InterPro" id="IPR055411">
    <property type="entry name" value="LRR_FXL15/At3g58940/PEG3-like"/>
</dbReference>
<reference evidence="2" key="1">
    <citation type="journal article" date="2016" name="Nat. Genet.">
        <title>A high-quality carrot genome assembly provides new insights into carotenoid accumulation and asterid genome evolution.</title>
        <authorList>
            <person name="Iorizzo M."/>
            <person name="Ellison S."/>
            <person name="Senalik D."/>
            <person name="Zeng P."/>
            <person name="Satapoomin P."/>
            <person name="Huang J."/>
            <person name="Bowman M."/>
            <person name="Iovene M."/>
            <person name="Sanseverino W."/>
            <person name="Cavagnaro P."/>
            <person name="Yildiz M."/>
            <person name="Macko-Podgorni A."/>
            <person name="Moranska E."/>
            <person name="Grzebelus E."/>
            <person name="Grzebelus D."/>
            <person name="Ashrafi H."/>
            <person name="Zheng Z."/>
            <person name="Cheng S."/>
            <person name="Spooner D."/>
            <person name="Van Deynze A."/>
            <person name="Simon P."/>
        </authorList>
    </citation>
    <scope>NUCLEOTIDE SEQUENCE [LARGE SCALE GENOMIC DNA]</scope>
    <source>
        <tissue evidence="2">Leaf</tissue>
    </source>
</reference>
<dbReference type="InterPro" id="IPR001810">
    <property type="entry name" value="F-box_dom"/>
</dbReference>
<dbReference type="Gene3D" id="3.80.10.10">
    <property type="entry name" value="Ribonuclease Inhibitor"/>
    <property type="match status" value="1"/>
</dbReference>
<dbReference type="Pfam" id="PF24758">
    <property type="entry name" value="LRR_At5g56370"/>
    <property type="match status" value="1"/>
</dbReference>
<dbReference type="Pfam" id="PF00646">
    <property type="entry name" value="F-box"/>
    <property type="match status" value="1"/>
</dbReference>
<dbReference type="AlphaFoldDB" id="A0A166A377"/>
<dbReference type="InterPro" id="IPR036047">
    <property type="entry name" value="F-box-like_dom_sf"/>
</dbReference>
<sequence length="437" mass="49876">MVDSSIRKMDCIEKDMISELSCPLQETILGFLPIRDAVRSSALSRKWRHKWTMIPHLIFDDQFFDSKRKNLRQYQDKKLRAHGFVSVINKVLLLHQGPILEFSLTNLEGCDTKIVHDYISQWLPLLSRNGIKKFNLKNCHFDNIAAYGFSSLDLTQLRLDGVLFSTSPSFRSFTCLRSLELVDCINNKPSIFVCPVLGELVLIYCEGLLPNNFRAPNLKRLKQAICKLPLEYSLAGLPNLKEFSCTALTIPMINAKAFSGVNFLDSLHTIEKLSLKFTFVKYLVAGGCPVKLSKLMPHLKILLLSGMELIHLSDITCLLCLMQSAPNLKKLHISAMEINDAVEGNLRNYLAKKFVDCTFEHLEIVTCTWLRGLRDELELVKFLLANSPLLKKMFIHHCVTVRTDVALNIAEEMLQYARASSEAQIRFLKDDLNIEYF</sequence>
<dbReference type="OMA" id="HISAMEI"/>
<organism evidence="2">
    <name type="scientific">Daucus carota subsp. sativus</name>
    <name type="common">Carrot</name>
    <dbReference type="NCBI Taxonomy" id="79200"/>
    <lineage>
        <taxon>Eukaryota</taxon>
        <taxon>Viridiplantae</taxon>
        <taxon>Streptophyta</taxon>
        <taxon>Embryophyta</taxon>
        <taxon>Tracheophyta</taxon>
        <taxon>Spermatophyta</taxon>
        <taxon>Magnoliopsida</taxon>
        <taxon>eudicotyledons</taxon>
        <taxon>Gunneridae</taxon>
        <taxon>Pentapetalae</taxon>
        <taxon>asterids</taxon>
        <taxon>campanulids</taxon>
        <taxon>Apiales</taxon>
        <taxon>Apiaceae</taxon>
        <taxon>Apioideae</taxon>
        <taxon>Scandiceae</taxon>
        <taxon>Daucinae</taxon>
        <taxon>Daucus</taxon>
        <taxon>Daucus sect. Daucus</taxon>
    </lineage>
</organism>
<dbReference type="PANTHER" id="PTHR31639">
    <property type="entry name" value="F-BOX PROTEIN-LIKE"/>
    <property type="match status" value="1"/>
</dbReference>
<dbReference type="Pfam" id="PF08387">
    <property type="entry name" value="FBD"/>
    <property type="match status" value="1"/>
</dbReference>
<dbReference type="InterPro" id="IPR006566">
    <property type="entry name" value="FBD"/>
</dbReference>
<name>A0A166A377_DAUCS</name>
<evidence type="ECO:0000259" key="1">
    <source>
        <dbReference type="SMART" id="SM00579"/>
    </source>
</evidence>
<dbReference type="PANTHER" id="PTHR31639:SF237">
    <property type="entry name" value="F-BOX DOMAIN-CONTAINING PROTEIN"/>
    <property type="match status" value="1"/>
</dbReference>
<evidence type="ECO:0000313" key="2">
    <source>
        <dbReference type="EMBL" id="KZN00689.1"/>
    </source>
</evidence>
<dbReference type="EMBL" id="LNRQ01000003">
    <property type="protein sequence ID" value="KZN00689.1"/>
    <property type="molecule type" value="Genomic_DNA"/>
</dbReference>
<proteinExistence type="predicted"/>
<dbReference type="SUPFAM" id="SSF52047">
    <property type="entry name" value="RNI-like"/>
    <property type="match status" value="1"/>
</dbReference>
<protein>
    <recommendedName>
        <fullName evidence="1">FBD domain-containing protein</fullName>
    </recommendedName>
</protein>